<gene>
    <name evidence="3" type="ORF">C5Y93_11030</name>
</gene>
<keyword evidence="2" id="KW-0472">Membrane</keyword>
<dbReference type="EMBL" id="PUHZ01000011">
    <property type="protein sequence ID" value="PQO46101.1"/>
    <property type="molecule type" value="Genomic_DNA"/>
</dbReference>
<protein>
    <submittedName>
        <fullName evidence="3">Uncharacterized protein</fullName>
    </submittedName>
</protein>
<feature type="region of interest" description="Disordered" evidence="1">
    <location>
        <begin position="318"/>
        <end position="339"/>
    </location>
</feature>
<feature type="transmembrane region" description="Helical" evidence="2">
    <location>
        <begin position="491"/>
        <end position="518"/>
    </location>
</feature>
<dbReference type="Proteomes" id="UP000237819">
    <property type="component" value="Unassembled WGS sequence"/>
</dbReference>
<feature type="transmembrane region" description="Helical" evidence="2">
    <location>
        <begin position="417"/>
        <end position="436"/>
    </location>
</feature>
<feature type="transmembrane region" description="Helical" evidence="2">
    <location>
        <begin position="375"/>
        <end position="397"/>
    </location>
</feature>
<feature type="transmembrane region" description="Helical" evidence="2">
    <location>
        <begin position="131"/>
        <end position="149"/>
    </location>
</feature>
<reference evidence="3 4" key="1">
    <citation type="submission" date="2018-02" db="EMBL/GenBank/DDBJ databases">
        <title>Comparative genomes isolates from brazilian mangrove.</title>
        <authorList>
            <person name="Araujo J.E."/>
            <person name="Taketani R.G."/>
            <person name="Silva M.C.P."/>
            <person name="Loureco M.V."/>
            <person name="Andreote F.D."/>
        </authorList>
    </citation>
    <scope>NUCLEOTIDE SEQUENCE [LARGE SCALE GENOMIC DNA]</scope>
    <source>
        <strain evidence="3 4">Nap-Phe MGV</strain>
    </source>
</reference>
<evidence type="ECO:0000256" key="2">
    <source>
        <dbReference type="SAM" id="Phobius"/>
    </source>
</evidence>
<feature type="transmembrane region" description="Helical" evidence="2">
    <location>
        <begin position="170"/>
        <end position="191"/>
    </location>
</feature>
<proteinExistence type="predicted"/>
<organism evidence="3 4">
    <name type="scientific">Blastopirellula marina</name>
    <dbReference type="NCBI Taxonomy" id="124"/>
    <lineage>
        <taxon>Bacteria</taxon>
        <taxon>Pseudomonadati</taxon>
        <taxon>Planctomycetota</taxon>
        <taxon>Planctomycetia</taxon>
        <taxon>Pirellulales</taxon>
        <taxon>Pirellulaceae</taxon>
        <taxon>Blastopirellula</taxon>
    </lineage>
</organism>
<keyword evidence="2" id="KW-0812">Transmembrane</keyword>
<evidence type="ECO:0000256" key="1">
    <source>
        <dbReference type="SAM" id="MobiDB-lite"/>
    </source>
</evidence>
<dbReference type="RefSeq" id="WP_105335479.1">
    <property type="nucleotide sequence ID" value="NZ_PUHZ01000011.1"/>
</dbReference>
<accession>A0A2S8GP16</accession>
<feature type="transmembrane region" description="Helical" evidence="2">
    <location>
        <begin position="530"/>
        <end position="550"/>
    </location>
</feature>
<feature type="transmembrane region" description="Helical" evidence="2">
    <location>
        <begin position="465"/>
        <end position="485"/>
    </location>
</feature>
<dbReference type="AlphaFoldDB" id="A0A2S8GP16"/>
<evidence type="ECO:0000313" key="4">
    <source>
        <dbReference type="Proteomes" id="UP000237819"/>
    </source>
</evidence>
<comment type="caution">
    <text evidence="3">The sequence shown here is derived from an EMBL/GenBank/DDBJ whole genome shotgun (WGS) entry which is preliminary data.</text>
</comment>
<feature type="transmembrane region" description="Helical" evidence="2">
    <location>
        <begin position="237"/>
        <end position="260"/>
    </location>
</feature>
<feature type="transmembrane region" description="Helical" evidence="2">
    <location>
        <begin position="66"/>
        <end position="88"/>
    </location>
</feature>
<feature type="transmembrane region" description="Helical" evidence="2">
    <location>
        <begin position="562"/>
        <end position="582"/>
    </location>
</feature>
<feature type="transmembrane region" description="Helical" evidence="2">
    <location>
        <begin position="290"/>
        <end position="307"/>
    </location>
</feature>
<feature type="transmembrane region" description="Helical" evidence="2">
    <location>
        <begin position="197"/>
        <end position="217"/>
    </location>
</feature>
<dbReference type="OrthoDB" id="282223at2"/>
<keyword evidence="2" id="KW-1133">Transmembrane helix</keyword>
<sequence length="598" mass="67082">MTAYPFDSKFYRSVDRKLRFGYLRWLSTHKPDYFWFHPLWRSFWRAYRRGKYAVAKWFLPQTLRKYAEICLIVLAVILFVTMVGVRAFPVVGYEMLGALANIPREVFHGIPGEWPPVAPALETPIPFGRLTIFQTSLAVLMVLAGIRAASPPDAPDRRLEHRAVRRRSQLCLLIVLFTISLLVCCAGAWNAPRDTPAFLWSMVATGIVGLAVSWFSFQVAVNLGSFRLRIAKEHKEVAGAIIFLTCVGVGLFLIVSPISIHLFRELAWLGPIGWLNDQAMQISAGNLTQAWSLGLAIALMAAAAMVLRRKSQTWQHRREVLADDPPPTSESPTVSSDAGELREALRRRVREELHPAPITLGQWICPRWLRERSRLMALMAPLVVFTQAMAIFCSFRFAQYADAAFPVGSDLQDLIRFPLLGSIPLAIMLLELGHALPRVVQTIRGFSQRPISAGELWRELQWDGLVRIPTILFWLLPCLVVPLTLLYREWWLVPATIVLSLLAWVALRTLLAAVTIVTPSLERLPEVWQLVVVVPFLIPSVSIALCFSSSLPDLGNLGPVWIRLFAAQGLTLAQFGIAYGIWRWSGGLAKEPASRAGE</sequence>
<evidence type="ECO:0000313" key="3">
    <source>
        <dbReference type="EMBL" id="PQO46101.1"/>
    </source>
</evidence>
<name>A0A2S8GP16_9BACT</name>